<organism evidence="3 4">
    <name type="scientific">Spinactinospora alkalitolerans</name>
    <dbReference type="NCBI Taxonomy" id="687207"/>
    <lineage>
        <taxon>Bacteria</taxon>
        <taxon>Bacillati</taxon>
        <taxon>Actinomycetota</taxon>
        <taxon>Actinomycetes</taxon>
        <taxon>Streptosporangiales</taxon>
        <taxon>Nocardiopsidaceae</taxon>
        <taxon>Spinactinospora</taxon>
    </lineage>
</organism>
<evidence type="ECO:0000256" key="1">
    <source>
        <dbReference type="ARBA" id="ARBA00007673"/>
    </source>
</evidence>
<comment type="similarity">
    <text evidence="1">Belongs to the PrpF family.</text>
</comment>
<reference evidence="3 4" key="1">
    <citation type="submission" date="2020-07" db="EMBL/GenBank/DDBJ databases">
        <title>Sequencing the genomes of 1000 actinobacteria strains.</title>
        <authorList>
            <person name="Klenk H.-P."/>
        </authorList>
    </citation>
    <scope>NUCLEOTIDE SEQUENCE [LARGE SCALE GENOMIC DNA]</scope>
    <source>
        <strain evidence="3 4">CXB654</strain>
    </source>
</reference>
<dbReference type="GO" id="GO:0016853">
    <property type="term" value="F:isomerase activity"/>
    <property type="evidence" value="ECO:0007669"/>
    <property type="project" value="UniProtKB-KW"/>
</dbReference>
<dbReference type="PANTHER" id="PTHR43709:SF2">
    <property type="entry name" value="DUF453 DOMAIN PROTEIN (AFU_ORTHOLOGUE AFUA_6G00360)"/>
    <property type="match status" value="1"/>
</dbReference>
<accession>A0A852U211</accession>
<keyword evidence="4" id="KW-1185">Reference proteome</keyword>
<evidence type="ECO:0000313" key="3">
    <source>
        <dbReference type="EMBL" id="NYE50229.1"/>
    </source>
</evidence>
<dbReference type="Pfam" id="PF04303">
    <property type="entry name" value="PrpF"/>
    <property type="match status" value="1"/>
</dbReference>
<dbReference type="EMBL" id="JACCCC010000001">
    <property type="protein sequence ID" value="NYE50229.1"/>
    <property type="molecule type" value="Genomic_DNA"/>
</dbReference>
<dbReference type="AlphaFoldDB" id="A0A852U211"/>
<dbReference type="Proteomes" id="UP000589036">
    <property type="component" value="Unassembled WGS sequence"/>
</dbReference>
<dbReference type="PANTHER" id="PTHR43709">
    <property type="entry name" value="ACONITATE ISOMERASE-RELATED"/>
    <property type="match status" value="1"/>
</dbReference>
<keyword evidence="2" id="KW-0413">Isomerase</keyword>
<comment type="caution">
    <text evidence="3">The sequence shown here is derived from an EMBL/GenBank/DDBJ whole genome shotgun (WGS) entry which is preliminary data.</text>
</comment>
<sequence>MQVRAVLMRGGTSKCWVFDERVLDRLGLDRDRTLLRLYGSPDPRQLDGVGGATSTTSKAVILAPSTRSGVHVDYTFAQIGIADERVDWSNNCGNCSAVVGLYAVQQGWVRPEGDTTRVSVYNTNTAKTIVQDVPTPGGAATNEGDSRITGVAFPAPGVGLGFVDPAGAVTGSLLPTGRPVDELRSGRGPVRASLVDAGNPAALLWGPDIGLMGGEEPVDVDADPTLLADLAQARAHASELMGISAHRSVADEVSRAVPKLVWLAPAPEPAAAGAAGIAARMLSMGRTHPALAITACVAIAAAAAIPGTVVPEEARTVPLLLDTPSGTIPVRAEAAPDGRIDTVFVERTARRIATAELEVPTLARS</sequence>
<name>A0A852U211_9ACTN</name>
<dbReference type="Gene3D" id="3.10.310.10">
    <property type="entry name" value="Diaminopimelate Epimerase, Chain A, domain 1"/>
    <property type="match status" value="2"/>
</dbReference>
<dbReference type="InterPro" id="IPR007400">
    <property type="entry name" value="PrpF-like"/>
</dbReference>
<dbReference type="SUPFAM" id="SSF54506">
    <property type="entry name" value="Diaminopimelate epimerase-like"/>
    <property type="match status" value="2"/>
</dbReference>
<gene>
    <name evidence="3" type="ORF">HDA32_005349</name>
</gene>
<proteinExistence type="inferred from homology"/>
<protein>
    <recommendedName>
        <fullName evidence="5">Methylitaconate delta2-delta3-isomerase</fullName>
    </recommendedName>
</protein>
<evidence type="ECO:0000256" key="2">
    <source>
        <dbReference type="ARBA" id="ARBA00023235"/>
    </source>
</evidence>
<evidence type="ECO:0000313" key="4">
    <source>
        <dbReference type="Proteomes" id="UP000589036"/>
    </source>
</evidence>
<evidence type="ECO:0008006" key="5">
    <source>
        <dbReference type="Google" id="ProtNLM"/>
    </source>
</evidence>
<dbReference type="RefSeq" id="WP_179645741.1">
    <property type="nucleotide sequence ID" value="NZ_BAAAYY010000014.1"/>
</dbReference>